<feature type="domain" description="Pyrroline-5-carboxylate reductase dimerisation" evidence="9">
    <location>
        <begin position="548"/>
        <end position="649"/>
    </location>
</feature>
<protein>
    <recommendedName>
        <fullName evidence="3 7">Proline dehydrogenase</fullName>
        <ecNumber evidence="3 7">1.5.5.2</ecNumber>
    </recommendedName>
</protein>
<dbReference type="InterPro" id="IPR008927">
    <property type="entry name" value="6-PGluconate_DH-like_C_sf"/>
</dbReference>
<dbReference type="HOGENOM" id="CLU_024389_0_0_1"/>
<dbReference type="GO" id="GO:0004735">
    <property type="term" value="F:pyrroline-5-carboxylate reductase activity"/>
    <property type="evidence" value="ECO:0007669"/>
    <property type="project" value="InterPro"/>
</dbReference>
<comment type="similarity">
    <text evidence="2 7">Belongs to the proline oxidase family.</text>
</comment>
<dbReference type="Proteomes" id="UP000001067">
    <property type="component" value="Unassembled WGS sequence"/>
</dbReference>
<accession>E3S1J7</accession>
<dbReference type="InterPro" id="IPR015659">
    <property type="entry name" value="Proline_oxidase"/>
</dbReference>
<organism evidence="11">
    <name type="scientific">Pyrenophora teres f. teres (strain 0-1)</name>
    <name type="common">Barley net blotch fungus</name>
    <name type="synonym">Drechslera teres f. teres</name>
    <dbReference type="NCBI Taxonomy" id="861557"/>
    <lineage>
        <taxon>Eukaryota</taxon>
        <taxon>Fungi</taxon>
        <taxon>Dikarya</taxon>
        <taxon>Ascomycota</taxon>
        <taxon>Pezizomycotina</taxon>
        <taxon>Dothideomycetes</taxon>
        <taxon>Pleosporomycetidae</taxon>
        <taxon>Pleosporales</taxon>
        <taxon>Pleosporineae</taxon>
        <taxon>Pleosporaceae</taxon>
        <taxon>Pyrenophora</taxon>
    </lineage>
</organism>
<dbReference type="InterPro" id="IPR029041">
    <property type="entry name" value="FAD-linked_oxidoreductase-like"/>
</dbReference>
<dbReference type="Gene3D" id="3.20.20.220">
    <property type="match status" value="1"/>
</dbReference>
<evidence type="ECO:0000256" key="6">
    <source>
        <dbReference type="ARBA" id="ARBA00023062"/>
    </source>
</evidence>
<comment type="function">
    <text evidence="7">Converts proline to delta-1-pyrroline-5-carboxylate.</text>
</comment>
<keyword evidence="7" id="KW-0274">FAD</keyword>
<dbReference type="eggNOG" id="KOG0186">
    <property type="taxonomic scope" value="Eukaryota"/>
</dbReference>
<evidence type="ECO:0000313" key="10">
    <source>
        <dbReference type="EMBL" id="EFQ88149.1"/>
    </source>
</evidence>
<dbReference type="AlphaFoldDB" id="E3S1J7"/>
<evidence type="ECO:0000256" key="7">
    <source>
        <dbReference type="RuleBase" id="RU364054"/>
    </source>
</evidence>
<evidence type="ECO:0000256" key="4">
    <source>
        <dbReference type="ARBA" id="ARBA00022857"/>
    </source>
</evidence>
<evidence type="ECO:0000313" key="11">
    <source>
        <dbReference type="Proteomes" id="UP000001067"/>
    </source>
</evidence>
<dbReference type="Pfam" id="PF14748">
    <property type="entry name" value="P5CR_dimer"/>
    <property type="match status" value="1"/>
</dbReference>
<keyword evidence="5 7" id="KW-0560">Oxidoreductase</keyword>
<reference evidence="10 11" key="1">
    <citation type="journal article" date="2010" name="Genome Biol.">
        <title>A first genome assembly of the barley fungal pathogen Pyrenophora teres f. teres.</title>
        <authorList>
            <person name="Ellwood S.R."/>
            <person name="Liu Z."/>
            <person name="Syme R.A."/>
            <person name="Lai Z."/>
            <person name="Hane J.K."/>
            <person name="Keiper F."/>
            <person name="Moffat C.S."/>
            <person name="Oliver R.P."/>
            <person name="Friesen T.L."/>
        </authorList>
    </citation>
    <scope>NUCLEOTIDE SEQUENCE [LARGE SCALE GENOMIC DNA]</scope>
    <source>
        <strain evidence="10 11">0-1</strain>
    </source>
</reference>
<evidence type="ECO:0000256" key="2">
    <source>
        <dbReference type="ARBA" id="ARBA00005869"/>
    </source>
</evidence>
<feature type="domain" description="Proline dehydrogenase" evidence="8">
    <location>
        <begin position="76"/>
        <end position="376"/>
    </location>
</feature>
<evidence type="ECO:0000256" key="3">
    <source>
        <dbReference type="ARBA" id="ARBA00012695"/>
    </source>
</evidence>
<dbReference type="InterPro" id="IPR029036">
    <property type="entry name" value="P5CR_dimer"/>
</dbReference>
<dbReference type="PANTHER" id="PTHR13914">
    <property type="entry name" value="PROLINE OXIDASE"/>
    <property type="match status" value="1"/>
</dbReference>
<proteinExistence type="inferred from homology"/>
<dbReference type="InterPro" id="IPR000304">
    <property type="entry name" value="Pyrroline-COOH_reductase"/>
</dbReference>
<dbReference type="Gene3D" id="1.10.3730.10">
    <property type="entry name" value="ProC C-terminal domain-like"/>
    <property type="match status" value="1"/>
</dbReference>
<dbReference type="SUPFAM" id="SSF51735">
    <property type="entry name" value="NAD(P)-binding Rossmann-fold domains"/>
    <property type="match status" value="1"/>
</dbReference>
<keyword evidence="6 7" id="KW-0642">Proline metabolism</keyword>
<comment type="cofactor">
    <cofactor evidence="7">
        <name>FAD</name>
        <dbReference type="ChEBI" id="CHEBI:57692"/>
    </cofactor>
</comment>
<dbReference type="GO" id="GO:0005739">
    <property type="term" value="C:mitochondrion"/>
    <property type="evidence" value="ECO:0007669"/>
    <property type="project" value="TreeGrafter"/>
</dbReference>
<sequence length="665" mass="72370">MPTDMLLRSLFIATVSSNKFLLTPALHLLSFFSKPGRSYLFNVERNPVLKAILKRSLYNQFCAGETEQETKACVKQLKDLGFKGVILTYAKEMVFDHNTELADQHASAKFLDDKSIVTQDTDIEAWKQGTLGTLNLISEGDILAIKTTGAGPAVATAFSKGELPPQQMLDTLEEIATKCKERGVQIIVDAESQKWQKGIARMALELMRKFNRGGKAVIYNTYQCYLKETPAVVEQHLAEAEKDGFTLGLKLVRGAYMLSDDRSLIHDTKEDTDNAYNSLAQGALRQQIGPFGATGPHAKPFPPVNLFIASHNRESVLSANKLHRQRLEAGLPTVPVAYGQLHGMSDEVSFSLLAEKGEGGKAPEVLKCTTWGSMGNLGTSILKSLIKVPTGSPARFDRFAACVQSDTSKQRLEALSKDSEEYGDFSVFRGANVPAVEGADIVILGVDPSQVEVTLREEGMSQALVGKLLISVVAGWSRERLESLIYAELSEEEAKDIWVLRTLPNVAAQVSQSLTAIEEPARDFPPAFMDVANEIFSHIGKPVHIAPRLMAATTAVGGSTPAFWSIICDAFIDAAVAVGLPRPIAQAQIYQSMRGTAEMLQSGIQPGELRDMGTSPEGCTIGGIMVLEEMGVRGALGKALRESVTIARAMEKDGEEQHVNDTRRL</sequence>
<evidence type="ECO:0000259" key="8">
    <source>
        <dbReference type="Pfam" id="PF01619"/>
    </source>
</evidence>
<dbReference type="EMBL" id="GL536583">
    <property type="protein sequence ID" value="EFQ88149.1"/>
    <property type="molecule type" value="Genomic_DNA"/>
</dbReference>
<dbReference type="Gene3D" id="3.40.50.720">
    <property type="entry name" value="NAD(P)-binding Rossmann-like Domain"/>
    <property type="match status" value="1"/>
</dbReference>
<evidence type="ECO:0000256" key="1">
    <source>
        <dbReference type="ARBA" id="ARBA00005525"/>
    </source>
</evidence>
<evidence type="ECO:0000256" key="5">
    <source>
        <dbReference type="ARBA" id="ARBA00023002"/>
    </source>
</evidence>
<dbReference type="Pfam" id="PF01619">
    <property type="entry name" value="Pro_dh"/>
    <property type="match status" value="1"/>
</dbReference>
<dbReference type="OrthoDB" id="5464at2759"/>
<name>E3S1J7_PYRTT</name>
<dbReference type="SUPFAM" id="SSF48179">
    <property type="entry name" value="6-phosphogluconate dehydrogenase C-terminal domain-like"/>
    <property type="match status" value="1"/>
</dbReference>
<dbReference type="KEGG" id="pte:PTT_16095"/>
<comment type="similarity">
    <text evidence="1">Belongs to the pyrroline-5-carboxylate reductase family.</text>
</comment>
<dbReference type="SUPFAM" id="SSF51730">
    <property type="entry name" value="FAD-linked oxidoreductase"/>
    <property type="match status" value="1"/>
</dbReference>
<evidence type="ECO:0000259" key="9">
    <source>
        <dbReference type="Pfam" id="PF14748"/>
    </source>
</evidence>
<dbReference type="GO" id="GO:0010133">
    <property type="term" value="P:L-proline catabolic process to L-glutamate"/>
    <property type="evidence" value="ECO:0007669"/>
    <property type="project" value="TreeGrafter"/>
</dbReference>
<dbReference type="EC" id="1.5.5.2" evidence="3 7"/>
<dbReference type="HAMAP" id="MF_01925">
    <property type="entry name" value="P5C_reductase"/>
    <property type="match status" value="1"/>
</dbReference>
<keyword evidence="4" id="KW-0521">NADP</keyword>
<dbReference type="PANTHER" id="PTHR13914:SF0">
    <property type="entry name" value="PROLINE DEHYDROGENASE 1, MITOCHONDRIAL"/>
    <property type="match status" value="1"/>
</dbReference>
<dbReference type="InterPro" id="IPR036291">
    <property type="entry name" value="NAD(P)-bd_dom_sf"/>
</dbReference>
<dbReference type="GO" id="GO:0071949">
    <property type="term" value="F:FAD binding"/>
    <property type="evidence" value="ECO:0007669"/>
    <property type="project" value="TreeGrafter"/>
</dbReference>
<dbReference type="eggNOG" id="KOG3124">
    <property type="taxonomic scope" value="Eukaryota"/>
</dbReference>
<comment type="catalytic activity">
    <reaction evidence="7">
        <text>L-proline + a quinone = (S)-1-pyrroline-5-carboxylate + a quinol + H(+)</text>
        <dbReference type="Rhea" id="RHEA:23784"/>
        <dbReference type="ChEBI" id="CHEBI:15378"/>
        <dbReference type="ChEBI" id="CHEBI:17388"/>
        <dbReference type="ChEBI" id="CHEBI:24646"/>
        <dbReference type="ChEBI" id="CHEBI:60039"/>
        <dbReference type="ChEBI" id="CHEBI:132124"/>
        <dbReference type="EC" id="1.5.5.2"/>
    </reaction>
</comment>
<keyword evidence="11" id="KW-1185">Reference proteome</keyword>
<dbReference type="FunFam" id="1.10.3730.10:FF:000001">
    <property type="entry name" value="Pyrroline-5-carboxylate reductase"/>
    <property type="match status" value="1"/>
</dbReference>
<gene>
    <name evidence="10" type="ORF">PTT_16095</name>
</gene>
<dbReference type="InterPro" id="IPR002872">
    <property type="entry name" value="Proline_DH_dom"/>
</dbReference>
<dbReference type="GO" id="GO:0004657">
    <property type="term" value="F:proline dehydrogenase activity"/>
    <property type="evidence" value="ECO:0007669"/>
    <property type="project" value="UniProtKB-EC"/>
</dbReference>
<dbReference type="STRING" id="861557.E3S1J7"/>
<keyword evidence="7" id="KW-0285">Flavoprotein</keyword>